<dbReference type="EMBL" id="JAAMPC010000011">
    <property type="protein sequence ID" value="KAG2284133.1"/>
    <property type="molecule type" value="Genomic_DNA"/>
</dbReference>
<comment type="caution">
    <text evidence="1">The sequence shown here is derived from an EMBL/GenBank/DDBJ whole genome shotgun (WGS) entry which is preliminary data.</text>
</comment>
<sequence>MTRSQLEWAFQRLLKEMSGSNQTNNAIDRSAPIGIILGSLFYLHFELISHCFLQLSSPV</sequence>
<protein>
    <submittedName>
        <fullName evidence="1">Uncharacterized protein</fullName>
    </submittedName>
</protein>
<proteinExistence type="predicted"/>
<evidence type="ECO:0000313" key="2">
    <source>
        <dbReference type="Proteomes" id="UP000886595"/>
    </source>
</evidence>
<organism evidence="1 2">
    <name type="scientific">Brassica carinata</name>
    <name type="common">Ethiopian mustard</name>
    <name type="synonym">Abyssinian cabbage</name>
    <dbReference type="NCBI Taxonomy" id="52824"/>
    <lineage>
        <taxon>Eukaryota</taxon>
        <taxon>Viridiplantae</taxon>
        <taxon>Streptophyta</taxon>
        <taxon>Embryophyta</taxon>
        <taxon>Tracheophyta</taxon>
        <taxon>Spermatophyta</taxon>
        <taxon>Magnoliopsida</taxon>
        <taxon>eudicotyledons</taxon>
        <taxon>Gunneridae</taxon>
        <taxon>Pentapetalae</taxon>
        <taxon>rosids</taxon>
        <taxon>malvids</taxon>
        <taxon>Brassicales</taxon>
        <taxon>Brassicaceae</taxon>
        <taxon>Brassiceae</taxon>
        <taxon>Brassica</taxon>
    </lineage>
</organism>
<accession>A0A8X7RC74</accession>
<dbReference type="AlphaFoldDB" id="A0A8X7RC74"/>
<keyword evidence="2" id="KW-1185">Reference proteome</keyword>
<name>A0A8X7RC74_BRACI</name>
<evidence type="ECO:0000313" key="1">
    <source>
        <dbReference type="EMBL" id="KAG2284133.1"/>
    </source>
</evidence>
<dbReference type="Proteomes" id="UP000886595">
    <property type="component" value="Unassembled WGS sequence"/>
</dbReference>
<gene>
    <name evidence="1" type="ORF">Bca52824_055353</name>
</gene>
<reference evidence="1 2" key="1">
    <citation type="submission" date="2020-02" db="EMBL/GenBank/DDBJ databases">
        <authorList>
            <person name="Ma Q."/>
            <person name="Huang Y."/>
            <person name="Song X."/>
            <person name="Pei D."/>
        </authorList>
    </citation>
    <scope>NUCLEOTIDE SEQUENCE [LARGE SCALE GENOMIC DNA]</scope>
    <source>
        <strain evidence="1">Sxm20200214</strain>
        <tissue evidence="1">Leaf</tissue>
    </source>
</reference>